<sequence>MRIRPYLVPPLVFMLIGPLIAFFIFYGSVLPHKGDDKLFFILMFLSCFTGAIPALITGLLYVVLWPCVARLPVLQVREQGCVTGLASVSPLVCLLAFKPHQSLREYAIVLVPAVLCGILAAKARHGGEPG</sequence>
<keyword evidence="1" id="KW-0472">Membrane</keyword>
<proteinExistence type="predicted"/>
<dbReference type="RefSeq" id="WP_130185229.1">
    <property type="nucleotide sequence ID" value="NZ_CP035913.1"/>
</dbReference>
<keyword evidence="3" id="KW-1185">Reference proteome</keyword>
<keyword evidence="1" id="KW-1133">Transmembrane helix</keyword>
<evidence type="ECO:0000313" key="2">
    <source>
        <dbReference type="EMBL" id="QBE62092.1"/>
    </source>
</evidence>
<accession>A0A4P6KUJ7</accession>
<dbReference type="Proteomes" id="UP000290637">
    <property type="component" value="Chromosome"/>
</dbReference>
<feature type="transmembrane region" description="Helical" evidence="1">
    <location>
        <begin position="7"/>
        <end position="26"/>
    </location>
</feature>
<dbReference type="EMBL" id="CP035913">
    <property type="protein sequence ID" value="QBE62092.1"/>
    <property type="molecule type" value="Genomic_DNA"/>
</dbReference>
<dbReference type="KEGG" id="plue:EWM63_03095"/>
<organism evidence="2 3">
    <name type="scientific">Pseudoduganella lutea</name>
    <dbReference type="NCBI Taxonomy" id="321985"/>
    <lineage>
        <taxon>Bacteria</taxon>
        <taxon>Pseudomonadati</taxon>
        <taxon>Pseudomonadota</taxon>
        <taxon>Betaproteobacteria</taxon>
        <taxon>Burkholderiales</taxon>
        <taxon>Oxalobacteraceae</taxon>
        <taxon>Telluria group</taxon>
        <taxon>Pseudoduganella</taxon>
    </lineage>
</organism>
<reference evidence="2 3" key="1">
    <citation type="submission" date="2019-02" db="EMBL/GenBank/DDBJ databases">
        <title>Draft Genome Sequences of Six Type Strains of the Genus Massilia.</title>
        <authorList>
            <person name="Miess H."/>
            <person name="Frediansyhah A."/>
            <person name="Gross H."/>
        </authorList>
    </citation>
    <scope>NUCLEOTIDE SEQUENCE [LARGE SCALE GENOMIC DNA]</scope>
    <source>
        <strain evidence="2 3">DSM 17473</strain>
    </source>
</reference>
<name>A0A4P6KUJ7_9BURK</name>
<dbReference type="AlphaFoldDB" id="A0A4P6KUJ7"/>
<feature type="transmembrane region" description="Helical" evidence="1">
    <location>
        <begin position="38"/>
        <end position="68"/>
    </location>
</feature>
<gene>
    <name evidence="2" type="ORF">EWM63_03095</name>
</gene>
<protein>
    <submittedName>
        <fullName evidence="2">Uncharacterized protein</fullName>
    </submittedName>
</protein>
<evidence type="ECO:0000313" key="3">
    <source>
        <dbReference type="Proteomes" id="UP000290637"/>
    </source>
</evidence>
<evidence type="ECO:0000256" key="1">
    <source>
        <dbReference type="SAM" id="Phobius"/>
    </source>
</evidence>
<keyword evidence="1" id="KW-0812">Transmembrane</keyword>